<feature type="transmembrane region" description="Helical" evidence="1">
    <location>
        <begin position="627"/>
        <end position="649"/>
    </location>
</feature>
<proteinExistence type="predicted"/>
<keyword evidence="1" id="KW-1133">Transmembrane helix</keyword>
<dbReference type="AlphaFoldDB" id="A0A1D8P498"/>
<gene>
    <name evidence="3" type="ORF">LPB138_01290</name>
</gene>
<feature type="transmembrane region" description="Helical" evidence="1">
    <location>
        <begin position="6"/>
        <end position="24"/>
    </location>
</feature>
<name>A0A1D8P498_9FLAO</name>
<dbReference type="Gene3D" id="3.40.50.410">
    <property type="entry name" value="von Willebrand factor, type A domain"/>
    <property type="match status" value="1"/>
</dbReference>
<dbReference type="Pfam" id="PF07584">
    <property type="entry name" value="BatA"/>
    <property type="match status" value="1"/>
</dbReference>
<dbReference type="PANTHER" id="PTHR37464:SF1">
    <property type="entry name" value="BLL2463 PROTEIN"/>
    <property type="match status" value="1"/>
</dbReference>
<dbReference type="InterPro" id="IPR024163">
    <property type="entry name" value="Aerotolerance_reg_N"/>
</dbReference>
<keyword evidence="1" id="KW-0812">Transmembrane</keyword>
<dbReference type="KEGG" id="lul:LPB138_01290"/>
<keyword evidence="4" id="KW-1185">Reference proteome</keyword>
<evidence type="ECO:0000313" key="4">
    <source>
        <dbReference type="Proteomes" id="UP000176050"/>
    </source>
</evidence>
<evidence type="ECO:0000256" key="1">
    <source>
        <dbReference type="SAM" id="Phobius"/>
    </source>
</evidence>
<accession>A0A1D8P498</accession>
<dbReference type="NCBIfam" id="TIGR02226">
    <property type="entry name" value="two_anch"/>
    <property type="match status" value="1"/>
</dbReference>
<dbReference type="Proteomes" id="UP000176050">
    <property type="component" value="Chromosome"/>
</dbReference>
<evidence type="ECO:0000259" key="2">
    <source>
        <dbReference type="Pfam" id="PF07584"/>
    </source>
</evidence>
<dbReference type="InterPro" id="IPR011933">
    <property type="entry name" value="Double_TM_dom"/>
</dbReference>
<sequence>MHYKHPEILYALLLLIIPIIIHLFQLQRFKKTPFTNVKFLKRIELKSRKSSQLKKWLILLTRLLVFTSIIIAFSQPYFSNFDEHQEYNTILYLDNSLSMQAKGERGEILKKVTQDIIENFNSTKNISLITNDKIFRNLNNKSLKNELLRLTHSANQLDFKSILLKANQLKSTESNTLNKIILISDYQSNIDVKKYDVTNVNSPISLINVTPKKIQNISIDTLFISNQNNQNITLKVVINNTNINQENVAISLFNNTILTGKTTSSLSENTPSEVEFKISSEENFNGKIVIEDENLQFDNTLFFCISKPEKINVISIGKNANYLSKIYTKSEFNFSQKNLNSLDYNSIQNQNLVILNELDNIPNSLTNTLKSFLENGGNICVIPSQNISIESYNVFLNKLNLGSISSQVKNDLKVTTINYDHPILKDVFEKKVQNFQYPSINQYYKTLLSNSSKIISLENHETFISEIKKQKGSVYWFASSLENSVSNFKNSPLIVPILYNFGKFSFKIPQLYYTNGLENTIEIKTQIQKDEVLKLKNDSEEFIPIQQVFYNKVKITTTEQPHQNGFYNILRNNKSLRNVAYNYNRSESELKYSNITELFKESENISISNSVKETFINLNKQQEIKSLFKWFLALAVLFLLLEILILKFFKV</sequence>
<evidence type="ECO:0000313" key="3">
    <source>
        <dbReference type="EMBL" id="AOW19399.1"/>
    </source>
</evidence>
<dbReference type="SUPFAM" id="SSF53300">
    <property type="entry name" value="vWA-like"/>
    <property type="match status" value="1"/>
</dbReference>
<dbReference type="STRING" id="1850246.LPB138_01290"/>
<dbReference type="OrthoDB" id="9810200at2"/>
<dbReference type="RefSeq" id="WP_070235515.1">
    <property type="nucleotide sequence ID" value="NZ_CP017478.1"/>
</dbReference>
<dbReference type="InterPro" id="IPR029062">
    <property type="entry name" value="Class_I_gatase-like"/>
</dbReference>
<protein>
    <recommendedName>
        <fullName evidence="2">Aerotolerance regulator N-terminal domain-containing protein</fullName>
    </recommendedName>
</protein>
<feature type="transmembrane region" description="Helical" evidence="1">
    <location>
        <begin position="56"/>
        <end position="78"/>
    </location>
</feature>
<reference evidence="3 4" key="1">
    <citation type="submission" date="2016-10" db="EMBL/GenBank/DDBJ databases">
        <title>Lutibacter sp. LPB0138, isolated from marine gastropod.</title>
        <authorList>
            <person name="Kim E."/>
            <person name="Yi H."/>
        </authorList>
    </citation>
    <scope>NUCLEOTIDE SEQUENCE [LARGE SCALE GENOMIC DNA]</scope>
    <source>
        <strain evidence="3 4">LPB0138</strain>
    </source>
</reference>
<organism evidence="3 4">
    <name type="scientific">Urechidicola croceus</name>
    <dbReference type="NCBI Taxonomy" id="1850246"/>
    <lineage>
        <taxon>Bacteria</taxon>
        <taxon>Pseudomonadati</taxon>
        <taxon>Bacteroidota</taxon>
        <taxon>Flavobacteriia</taxon>
        <taxon>Flavobacteriales</taxon>
        <taxon>Flavobacteriaceae</taxon>
        <taxon>Urechidicola</taxon>
    </lineage>
</organism>
<dbReference type="InterPro" id="IPR036465">
    <property type="entry name" value="vWFA_dom_sf"/>
</dbReference>
<dbReference type="SUPFAM" id="SSF52317">
    <property type="entry name" value="Class I glutamine amidotransferase-like"/>
    <property type="match status" value="1"/>
</dbReference>
<feature type="domain" description="Aerotolerance regulator N-terminal" evidence="2">
    <location>
        <begin position="1"/>
        <end position="76"/>
    </location>
</feature>
<dbReference type="EMBL" id="CP017478">
    <property type="protein sequence ID" value="AOW19399.1"/>
    <property type="molecule type" value="Genomic_DNA"/>
</dbReference>
<keyword evidence="1" id="KW-0472">Membrane</keyword>
<dbReference type="PANTHER" id="PTHR37464">
    <property type="entry name" value="BLL2463 PROTEIN"/>
    <property type="match status" value="1"/>
</dbReference>